<dbReference type="EMBL" id="JBHMDO010000002">
    <property type="protein sequence ID" value="MFB9324397.1"/>
    <property type="molecule type" value="Genomic_DNA"/>
</dbReference>
<dbReference type="InterPro" id="IPR011335">
    <property type="entry name" value="Restrct_endonuc-II-like"/>
</dbReference>
<feature type="domain" description="DNA2/NAM7 helicase-like C-terminal" evidence="4">
    <location>
        <begin position="1381"/>
        <end position="1574"/>
    </location>
</feature>
<dbReference type="PANTHER" id="PTHR10887">
    <property type="entry name" value="DNA2/NAM7 HELICASE FAMILY"/>
    <property type="match status" value="1"/>
</dbReference>
<protein>
    <submittedName>
        <fullName evidence="6">DUF3320 domain-containing protein</fullName>
    </submittedName>
</protein>
<dbReference type="Proteomes" id="UP001589747">
    <property type="component" value="Unassembled WGS sequence"/>
</dbReference>
<dbReference type="InterPro" id="IPR027417">
    <property type="entry name" value="P-loop_NTPase"/>
</dbReference>
<sequence>MEHALQVQWHYSETVNYAMQQNHVPVVRQIVLANRTEADLRNLTVTITAEPAFAYEWSKSVDVLPAGQAIDLGIVNLQMSAQFLAELTERITGTLTITVRSDNQLVHEERGTITILAFDEWSGLAVLPEMTAAFVTPNHQHIASIVREAADILAKWTGSPSFTAYQSKSANQARIQAAAIYAALHNRKIAYCVAPPSFEQIGQRVRLPETIVAHRMGNCLDLSLLYAACLEAVGLHPLLVFTTGHAFTGVWLVEETFAESVQDDISLLTKRLAPGVNEMCVMEATAFVEGSAASFDEAVNLAIAHLHNPDQFDCLVDIRRARAAAIRPLPIRTASGNGWVIESTPASSSASPSAAPEQLEELGKPIEVDTLQPGTKQKQWERRLLDMTLRNGLLNFRLTKSSVPIITAQLSDLEDALAEREEFQLLAKPSDWQDNARSAGLYQNVNSNHPLALLLREEFNRKRLRADLQSSELDRRLIHLYRSARTSLEENGANTLFLALGLLKWYESPVSEAPRYAPIVLLPVDIIRRSSRQGYVIRARDEEPQINVTLLEMIKQDFGIGIGGLDPLPRDEKGIALKQVFNVFRHALIQVPRWDVEESACLGLFSFGQFVMWNDIRSRSEELAENRIVASLMAGKLQWQGAADDAVALDNTSPSSLAVPISADSSQLAAIQAAGSGESFVLHGPPGTGKSQTITNMIASALASGKKVLFVAEKMAALSVVQRRLEQIGLGPFCLELHSNKSTKKAVLDQLNAVLETARILPPEGWNAQSDRLAGLRDELNGYVEALHRKQHFGISLFEAISGYEQAGQGPDCVQFDAASIEALQPERWTTWRDLVSQMVTAGSQCGNPHGHPLADVQLKNYTQPVKAEAENLLHRYAAHLSEGEAAYAQAADLLGISSVAAMSRQQTVLFARLCELLSRTPDIKPAFLQAPNVAETVALVQAATAQGRQRDRLKAQVLAAFMPEALKFDAQLTNSEWTKTELKWLLPRWVGQNRIVKLLQGMAASGVTIAKAEVKGHLSSIISLQEEERTFRERGTAILPLMGQSIRSEEQGDWDAADAACAWLLELDRTLLEAFGVVGATQTKTRLAELLASGRSGMPAHQDQLLRAVRAGQEIAAAEEAIGRLLQADWSALTTAAANEHWYRFMQGKAQQWSSHLDQLRDWSAWRRIREQAMEAGLQPLIASYEEGRITTGEIEGAFDRGLYRACANFIIARNEQLGAFSGQLFEEAIKRFKEADQRFAELTRQEIASRLSARVPQITKEAAQSSEAGILQRAIRSGGRSMSIRKLFEGIPNLLSRLTPCMLMSPISVAQYLDPKHAKFDLVIFDEASQVPTAQAVGALARGAQAVIVGDPKQLPPTSFFSKSSGDAEDEEEVLQDMESILEDCLSLGMPQRHLTWHYRSRHESLIAFSNAHYYDNKLMTFPSPDEPVSSVTWFPIEGFYDRGRTKQNRAEGEAVIAEIARRLKHPEKRQSLGVVTFSSIQQTLIEDMLDAAFAREPELERLAAELPEPIFIKNLENVQGDERDVILFSVGYGPDASGKVNLNFGPLNREGGWRRLNVAVSRAREEMLVFSTLRAHHLQASRISAQGVLGLRSFLEYAEKGKHALPAGELAKQIPLVSHVHRAVADKLRQRGYETDLYVGTSGYRIDIGVRHPEQSGQYALGLLMDGPMYRNADTARDRDILREQVLRQLGWKLYRLWTPDWWENADKVVEGIVAAIQQSATEREEATKGPLESPKAAVLNWPSAATAAPPVSETPTFTPPTSTLPTSTQSTSTPPTAAATASSDPAAVAQSAQSTESKQVYRPAALEKVDWGTDSFYASSNSDFILKQIRQVIQEEGPISRGLLAKRILQAWGISRLGAKLDQRLTELLEQLSGTRTEREDAIYFWPEGVDPHHYAHFRVAEEESLRRAADELPPEEIAAAVEYVLASQISLPQEELIKQVVKALGYARSGAALDKAVRTGIECALERGTVQMDDQQRIIMN</sequence>
<keyword evidence="7" id="KW-1185">Reference proteome</keyword>
<organism evidence="6 7">
    <name type="scientific">Paenibacillus aurantiacus</name>
    <dbReference type="NCBI Taxonomy" id="1936118"/>
    <lineage>
        <taxon>Bacteria</taxon>
        <taxon>Bacillati</taxon>
        <taxon>Bacillota</taxon>
        <taxon>Bacilli</taxon>
        <taxon>Bacillales</taxon>
        <taxon>Paenibacillaceae</taxon>
        <taxon>Paenibacillus</taxon>
    </lineage>
</organism>
<dbReference type="InterPro" id="IPR041679">
    <property type="entry name" value="DNA2/NAM7-like_C"/>
</dbReference>
<dbReference type="Gene3D" id="3.40.50.300">
    <property type="entry name" value="P-loop containing nucleotide triphosphate hydrolases"/>
    <property type="match status" value="3"/>
</dbReference>
<dbReference type="PANTHER" id="PTHR10887:SF530">
    <property type="entry name" value="SUPERFAMILY I DNA HELICASES"/>
    <property type="match status" value="1"/>
</dbReference>
<dbReference type="SUPFAM" id="SSF52980">
    <property type="entry name" value="Restriction endonuclease-like"/>
    <property type="match status" value="1"/>
</dbReference>
<feature type="domain" description="Restriction endonuclease type II-like" evidence="5">
    <location>
        <begin position="1625"/>
        <end position="1720"/>
    </location>
</feature>
<dbReference type="RefSeq" id="WP_377488221.1">
    <property type="nucleotide sequence ID" value="NZ_JBHMDO010000002.1"/>
</dbReference>
<evidence type="ECO:0000259" key="3">
    <source>
        <dbReference type="Pfam" id="PF13086"/>
    </source>
</evidence>
<dbReference type="Pfam" id="PF18741">
    <property type="entry name" value="MTES_1575"/>
    <property type="match status" value="1"/>
</dbReference>
<evidence type="ECO:0000259" key="4">
    <source>
        <dbReference type="Pfam" id="PF13087"/>
    </source>
</evidence>
<feature type="domain" description="DUF3320" evidence="2">
    <location>
        <begin position="1818"/>
        <end position="1866"/>
    </location>
</feature>
<dbReference type="InterPro" id="IPR021754">
    <property type="entry name" value="DUF3320"/>
</dbReference>
<dbReference type="InterPro" id="IPR045055">
    <property type="entry name" value="DNA2/NAM7-like"/>
</dbReference>
<evidence type="ECO:0000313" key="7">
    <source>
        <dbReference type="Proteomes" id="UP001589747"/>
    </source>
</evidence>
<dbReference type="InterPro" id="IPR025103">
    <property type="entry name" value="DUF4011"/>
</dbReference>
<name>A0ABV5KJU2_9BACL</name>
<dbReference type="Pfam" id="PF11784">
    <property type="entry name" value="DUF3320"/>
    <property type="match status" value="1"/>
</dbReference>
<reference evidence="6 7" key="1">
    <citation type="submission" date="2024-09" db="EMBL/GenBank/DDBJ databases">
        <authorList>
            <person name="Sun Q."/>
            <person name="Mori K."/>
        </authorList>
    </citation>
    <scope>NUCLEOTIDE SEQUENCE [LARGE SCALE GENOMIC DNA]</scope>
    <source>
        <strain evidence="6 7">TISTR 2452</strain>
    </source>
</reference>
<dbReference type="Gene3D" id="3.40.960.10">
    <property type="entry name" value="VSR Endonuclease"/>
    <property type="match status" value="1"/>
</dbReference>
<evidence type="ECO:0000313" key="6">
    <source>
        <dbReference type="EMBL" id="MFB9324397.1"/>
    </source>
</evidence>
<evidence type="ECO:0000259" key="5">
    <source>
        <dbReference type="Pfam" id="PF18741"/>
    </source>
</evidence>
<dbReference type="Pfam" id="PF13195">
    <property type="entry name" value="DUF4011"/>
    <property type="match status" value="1"/>
</dbReference>
<evidence type="ECO:0000256" key="1">
    <source>
        <dbReference type="SAM" id="MobiDB-lite"/>
    </source>
</evidence>
<gene>
    <name evidence="6" type="ORF">ACFFSY_00385</name>
</gene>
<comment type="caution">
    <text evidence="6">The sequence shown here is derived from an EMBL/GenBank/DDBJ whole genome shotgun (WGS) entry which is preliminary data.</text>
</comment>
<dbReference type="CDD" id="cd18808">
    <property type="entry name" value="SF1_C_Upf1"/>
    <property type="match status" value="1"/>
</dbReference>
<feature type="domain" description="DNA2/NAM7 helicase helicase" evidence="3">
    <location>
        <begin position="1319"/>
        <end position="1361"/>
    </location>
</feature>
<feature type="region of interest" description="Disordered" evidence="1">
    <location>
        <begin position="1750"/>
        <end position="1803"/>
    </location>
</feature>
<dbReference type="Pfam" id="PF13086">
    <property type="entry name" value="AAA_11"/>
    <property type="match status" value="2"/>
</dbReference>
<proteinExistence type="predicted"/>
<feature type="compositionally biased region" description="Low complexity" evidence="1">
    <location>
        <begin position="1753"/>
        <end position="1793"/>
    </location>
</feature>
<dbReference type="InterPro" id="IPR041677">
    <property type="entry name" value="DNA2/NAM7_AAA_11"/>
</dbReference>
<dbReference type="InterPro" id="IPR049468">
    <property type="entry name" value="Restrct_endonuc-II-like_dom"/>
</dbReference>
<dbReference type="InterPro" id="IPR047187">
    <property type="entry name" value="SF1_C_Upf1"/>
</dbReference>
<evidence type="ECO:0000259" key="2">
    <source>
        <dbReference type="Pfam" id="PF11784"/>
    </source>
</evidence>
<dbReference type="Pfam" id="PF13087">
    <property type="entry name" value="AAA_12"/>
    <property type="match status" value="1"/>
</dbReference>
<feature type="domain" description="DNA2/NAM7 helicase helicase" evidence="3">
    <location>
        <begin position="664"/>
        <end position="727"/>
    </location>
</feature>
<dbReference type="SUPFAM" id="SSF52540">
    <property type="entry name" value="P-loop containing nucleoside triphosphate hydrolases"/>
    <property type="match status" value="1"/>
</dbReference>
<accession>A0ABV5KJU2</accession>